<organism evidence="2">
    <name type="scientific">freshwater metagenome</name>
    <dbReference type="NCBI Taxonomy" id="449393"/>
    <lineage>
        <taxon>unclassified sequences</taxon>
        <taxon>metagenomes</taxon>
        <taxon>ecological metagenomes</taxon>
    </lineage>
</organism>
<evidence type="ECO:0000256" key="1">
    <source>
        <dbReference type="SAM" id="MobiDB-lite"/>
    </source>
</evidence>
<feature type="compositionally biased region" description="Basic and acidic residues" evidence="1">
    <location>
        <begin position="12"/>
        <end position="27"/>
    </location>
</feature>
<proteinExistence type="predicted"/>
<name>A0A6J7QDK4_9ZZZZ</name>
<evidence type="ECO:0000313" key="2">
    <source>
        <dbReference type="EMBL" id="CAB5012482.1"/>
    </source>
</evidence>
<accession>A0A6J7QDK4</accession>
<protein>
    <submittedName>
        <fullName evidence="2">Unannotated protein</fullName>
    </submittedName>
</protein>
<reference evidence="2" key="1">
    <citation type="submission" date="2020-05" db="EMBL/GenBank/DDBJ databases">
        <authorList>
            <person name="Chiriac C."/>
            <person name="Salcher M."/>
            <person name="Ghai R."/>
            <person name="Kavagutti S V."/>
        </authorList>
    </citation>
    <scope>NUCLEOTIDE SEQUENCE</scope>
</reference>
<sequence>MTWGHEWPGDGGVDRLEAPGVGTDERGAELREPARLAQEHTGVRAEIPLRIGVQQTSPTGVQQHCVARFDLAEASPHGARLEVLDRDAVVVAHEGLSFGRVRDRIVTTLCHVVPEHVEQEPARHEGWAEGGRVERS</sequence>
<gene>
    <name evidence="2" type="ORF">UFOPK3967_02315</name>
</gene>
<feature type="region of interest" description="Disordered" evidence="1">
    <location>
        <begin position="1"/>
        <end position="27"/>
    </location>
</feature>
<dbReference type="EMBL" id="CAFBOS010000170">
    <property type="protein sequence ID" value="CAB5012482.1"/>
    <property type="molecule type" value="Genomic_DNA"/>
</dbReference>
<dbReference type="AlphaFoldDB" id="A0A6J7QDK4"/>